<evidence type="ECO:0000256" key="4">
    <source>
        <dbReference type="ARBA" id="ARBA00022859"/>
    </source>
</evidence>
<dbReference type="GO" id="GO:0045087">
    <property type="term" value="P:innate immune response"/>
    <property type="evidence" value="ECO:0007669"/>
    <property type="project" value="UniProtKB-KW"/>
</dbReference>
<organism evidence="7 8">
    <name type="scientific">Eleutherodactylus coqui</name>
    <name type="common">Puerto Rican coqui</name>
    <dbReference type="NCBI Taxonomy" id="57060"/>
    <lineage>
        <taxon>Eukaryota</taxon>
        <taxon>Metazoa</taxon>
        <taxon>Chordata</taxon>
        <taxon>Craniata</taxon>
        <taxon>Vertebrata</taxon>
        <taxon>Euteleostomi</taxon>
        <taxon>Amphibia</taxon>
        <taxon>Batrachia</taxon>
        <taxon>Anura</taxon>
        <taxon>Neobatrachia</taxon>
        <taxon>Hyloidea</taxon>
        <taxon>Eleutherodactylidae</taxon>
        <taxon>Eleutherodactylinae</taxon>
        <taxon>Eleutherodactylus</taxon>
        <taxon>Eleutherodactylus</taxon>
    </lineage>
</organism>
<keyword evidence="4" id="KW-0391">Immunity</keyword>
<keyword evidence="8" id="KW-1185">Reference proteome</keyword>
<keyword evidence="5" id="KW-0395">Inflammatory response</keyword>
<keyword evidence="3" id="KW-0399">Innate immunity</keyword>
<dbReference type="GO" id="GO:0006954">
    <property type="term" value="P:inflammatory response"/>
    <property type="evidence" value="ECO:0007669"/>
    <property type="project" value="UniProtKB-KW"/>
</dbReference>
<dbReference type="EMBL" id="WNTK01001004">
    <property type="protein sequence ID" value="KAG9468189.1"/>
    <property type="molecule type" value="Genomic_DNA"/>
</dbReference>
<name>A0A8J6EFI4_ELECQ</name>
<dbReference type="AlphaFoldDB" id="A0A8J6EFI4"/>
<evidence type="ECO:0000313" key="8">
    <source>
        <dbReference type="Proteomes" id="UP000770717"/>
    </source>
</evidence>
<reference evidence="7" key="1">
    <citation type="thesis" date="2020" institute="ProQuest LLC" country="789 East Eisenhower Parkway, Ann Arbor, MI, USA">
        <title>Comparative Genomics and Chromosome Evolution.</title>
        <authorList>
            <person name="Mudd A.B."/>
        </authorList>
    </citation>
    <scope>NUCLEOTIDE SEQUENCE</scope>
    <source>
        <strain evidence="7">HN-11 Male</strain>
        <tissue evidence="7">Kidney and liver</tissue>
    </source>
</reference>
<dbReference type="InterPro" id="IPR011029">
    <property type="entry name" value="DEATH-like_dom_sf"/>
</dbReference>
<dbReference type="Proteomes" id="UP000770717">
    <property type="component" value="Unassembled WGS sequence"/>
</dbReference>
<dbReference type="GO" id="GO:0005829">
    <property type="term" value="C:cytosol"/>
    <property type="evidence" value="ECO:0007669"/>
    <property type="project" value="UniProtKB-SubCell"/>
</dbReference>
<dbReference type="Gene3D" id="1.10.533.10">
    <property type="entry name" value="Death Domain, Fas"/>
    <property type="match status" value="1"/>
</dbReference>
<evidence type="ECO:0000256" key="5">
    <source>
        <dbReference type="ARBA" id="ARBA00023198"/>
    </source>
</evidence>
<dbReference type="GO" id="GO:0042981">
    <property type="term" value="P:regulation of apoptotic process"/>
    <property type="evidence" value="ECO:0007669"/>
    <property type="project" value="InterPro"/>
</dbReference>
<evidence type="ECO:0000256" key="2">
    <source>
        <dbReference type="ARBA" id="ARBA00022490"/>
    </source>
</evidence>
<gene>
    <name evidence="7" type="ORF">GDO78_023308</name>
</gene>
<dbReference type="Pfam" id="PF00619">
    <property type="entry name" value="CARD"/>
    <property type="match status" value="1"/>
</dbReference>
<dbReference type="PANTHER" id="PTHR46985:SF2">
    <property type="entry name" value="APOPTOSIS-ASSOCIATED SPECK-LIKE PROTEIN CONTAINING A CARD"/>
    <property type="match status" value="1"/>
</dbReference>
<evidence type="ECO:0000256" key="3">
    <source>
        <dbReference type="ARBA" id="ARBA00022588"/>
    </source>
</evidence>
<sequence length="112" mass="12758">MVQHLASATQGLSLQEGAYGPSQHHSDHFLDIHLGDLTRLITLVAPVLDDLLSQNLLSQEQYHNVRKEKTTEEQMRALYDCIRSLGCADKDKVIRALRRHNPSSRIWELDSL</sequence>
<dbReference type="InterPro" id="IPR051249">
    <property type="entry name" value="NLRP_Inflammasome"/>
</dbReference>
<feature type="domain" description="CARD" evidence="6">
    <location>
        <begin position="22"/>
        <end position="102"/>
    </location>
</feature>
<dbReference type="PANTHER" id="PTHR46985">
    <property type="entry name" value="NACHT, LRR AND PYD DOMAINS-CONTAINING PROTEIN 1"/>
    <property type="match status" value="1"/>
</dbReference>
<accession>A0A8J6EFI4</accession>
<comment type="caution">
    <text evidence="7">The sequence shown here is derived from an EMBL/GenBank/DDBJ whole genome shotgun (WGS) entry which is preliminary data.</text>
</comment>
<dbReference type="PROSITE" id="PS50209">
    <property type="entry name" value="CARD"/>
    <property type="match status" value="1"/>
</dbReference>
<comment type="subcellular location">
    <subcellularLocation>
        <location evidence="1">Cytoplasm</location>
        <location evidence="1">Cytosol</location>
    </subcellularLocation>
</comment>
<dbReference type="SUPFAM" id="SSF47986">
    <property type="entry name" value="DEATH domain"/>
    <property type="match status" value="1"/>
</dbReference>
<dbReference type="OrthoDB" id="8891580at2759"/>
<evidence type="ECO:0000259" key="6">
    <source>
        <dbReference type="PROSITE" id="PS50209"/>
    </source>
</evidence>
<keyword evidence="2" id="KW-0963">Cytoplasm</keyword>
<proteinExistence type="predicted"/>
<protein>
    <recommendedName>
        <fullName evidence="6">CARD domain-containing protein</fullName>
    </recommendedName>
</protein>
<dbReference type="InterPro" id="IPR001315">
    <property type="entry name" value="CARD"/>
</dbReference>
<evidence type="ECO:0000256" key="1">
    <source>
        <dbReference type="ARBA" id="ARBA00004514"/>
    </source>
</evidence>
<evidence type="ECO:0000313" key="7">
    <source>
        <dbReference type="EMBL" id="KAG9468189.1"/>
    </source>
</evidence>